<comment type="caution">
    <text evidence="1">The sequence shown here is derived from an EMBL/GenBank/DDBJ whole genome shotgun (WGS) entry which is preliminary data.</text>
</comment>
<evidence type="ECO:0000313" key="2">
    <source>
        <dbReference type="Proteomes" id="UP001152561"/>
    </source>
</evidence>
<organism evidence="1 2">
    <name type="scientific">Anisodus acutangulus</name>
    <dbReference type="NCBI Taxonomy" id="402998"/>
    <lineage>
        <taxon>Eukaryota</taxon>
        <taxon>Viridiplantae</taxon>
        <taxon>Streptophyta</taxon>
        <taxon>Embryophyta</taxon>
        <taxon>Tracheophyta</taxon>
        <taxon>Spermatophyta</taxon>
        <taxon>Magnoliopsida</taxon>
        <taxon>eudicotyledons</taxon>
        <taxon>Gunneridae</taxon>
        <taxon>Pentapetalae</taxon>
        <taxon>asterids</taxon>
        <taxon>lamiids</taxon>
        <taxon>Solanales</taxon>
        <taxon>Solanaceae</taxon>
        <taxon>Solanoideae</taxon>
        <taxon>Hyoscyameae</taxon>
        <taxon>Anisodus</taxon>
    </lineage>
</organism>
<dbReference type="Proteomes" id="UP001152561">
    <property type="component" value="Unassembled WGS sequence"/>
</dbReference>
<gene>
    <name evidence="1" type="ORF">K7X08_020257</name>
</gene>
<proteinExistence type="predicted"/>
<protein>
    <submittedName>
        <fullName evidence="1">Uncharacterized protein</fullName>
    </submittedName>
</protein>
<name>A0A9Q1REU0_9SOLA</name>
<evidence type="ECO:0000313" key="1">
    <source>
        <dbReference type="EMBL" id="KAJ8552864.1"/>
    </source>
</evidence>
<accession>A0A9Q1REU0</accession>
<keyword evidence="2" id="KW-1185">Reference proteome</keyword>
<reference evidence="2" key="1">
    <citation type="journal article" date="2023" name="Proc. Natl. Acad. Sci. U.S.A.">
        <title>Genomic and structural basis for evolution of tropane alkaloid biosynthesis.</title>
        <authorList>
            <person name="Wanga Y.-J."/>
            <person name="Taina T."/>
            <person name="Yua J.-Y."/>
            <person name="Lia J."/>
            <person name="Xua B."/>
            <person name="Chenc J."/>
            <person name="D'Auriad J.C."/>
            <person name="Huanga J.-P."/>
            <person name="Huanga S.-X."/>
        </authorList>
    </citation>
    <scope>NUCLEOTIDE SEQUENCE [LARGE SCALE GENOMIC DNA]</scope>
    <source>
        <strain evidence="2">cv. KIB-2019</strain>
    </source>
</reference>
<sequence length="67" mass="7718">MDSRVRTSSGTFLARGHDTVIRDIGKIAVTIKKQQSSNIGRDYKQKTWLSYYSQLIEITSFWQSFGD</sequence>
<dbReference type="EMBL" id="JAJAGQ010000009">
    <property type="protein sequence ID" value="KAJ8552864.1"/>
    <property type="molecule type" value="Genomic_DNA"/>
</dbReference>
<dbReference type="AlphaFoldDB" id="A0A9Q1REU0"/>